<reference evidence="1" key="1">
    <citation type="journal article" date="2024" name="BMC Genomics">
        <title>Functional annotation of a divergent genome using sequence and structure-based similarity.</title>
        <authorList>
            <person name="Svedberg D."/>
            <person name="Winiger R.R."/>
            <person name="Berg A."/>
            <person name="Sharma H."/>
            <person name="Tellgren-Roth C."/>
            <person name="Debrunner-Vossbrinck B.A."/>
            <person name="Vossbrinck C.R."/>
            <person name="Barandun J."/>
        </authorList>
    </citation>
    <scope>NUCLEOTIDE SEQUENCE</scope>
    <source>
        <strain evidence="1">Illinois isolate</strain>
    </source>
</reference>
<dbReference type="Proteomes" id="UP001334084">
    <property type="component" value="Chromosome 4"/>
</dbReference>
<dbReference type="RefSeq" id="XP_065329464.1">
    <property type="nucleotide sequence ID" value="XM_065473392.1"/>
</dbReference>
<name>A0AAX4JBF5_9MICR</name>
<dbReference type="Gene3D" id="3.30.70.270">
    <property type="match status" value="1"/>
</dbReference>
<dbReference type="InterPro" id="IPR050951">
    <property type="entry name" value="Retrovirus_Pol_polyprotein"/>
</dbReference>
<keyword evidence="1" id="KW-0548">Nucleotidyltransferase</keyword>
<evidence type="ECO:0000313" key="1">
    <source>
        <dbReference type="EMBL" id="WUR03319.1"/>
    </source>
</evidence>
<organism evidence="1 2">
    <name type="scientific">Vairimorpha necatrix</name>
    <dbReference type="NCBI Taxonomy" id="6039"/>
    <lineage>
        <taxon>Eukaryota</taxon>
        <taxon>Fungi</taxon>
        <taxon>Fungi incertae sedis</taxon>
        <taxon>Microsporidia</taxon>
        <taxon>Nosematidae</taxon>
        <taxon>Vairimorpha</taxon>
    </lineage>
</organism>
<dbReference type="PANTHER" id="PTHR37984:SF5">
    <property type="entry name" value="PROTEIN NYNRIN-LIKE"/>
    <property type="match status" value="1"/>
</dbReference>
<dbReference type="SUPFAM" id="SSF56672">
    <property type="entry name" value="DNA/RNA polymerases"/>
    <property type="match status" value="1"/>
</dbReference>
<dbReference type="InterPro" id="IPR043128">
    <property type="entry name" value="Rev_trsase/Diguanyl_cyclase"/>
</dbReference>
<keyword evidence="1" id="KW-0695">RNA-directed DNA polymerase</keyword>
<accession>A0AAX4JBF5</accession>
<dbReference type="PANTHER" id="PTHR37984">
    <property type="entry name" value="PROTEIN CBG26694"/>
    <property type="match status" value="1"/>
</dbReference>
<dbReference type="EMBL" id="CP142729">
    <property type="protein sequence ID" value="WUR03319.1"/>
    <property type="molecule type" value="Genomic_DNA"/>
</dbReference>
<keyword evidence="2" id="KW-1185">Reference proteome</keyword>
<dbReference type="InterPro" id="IPR043502">
    <property type="entry name" value="DNA/RNA_pol_sf"/>
</dbReference>
<keyword evidence="1" id="KW-0808">Transferase</keyword>
<proteinExistence type="predicted"/>
<dbReference type="GO" id="GO:0003964">
    <property type="term" value="F:RNA-directed DNA polymerase activity"/>
    <property type="evidence" value="ECO:0007669"/>
    <property type="project" value="UniProtKB-KW"/>
</dbReference>
<dbReference type="AlphaFoldDB" id="A0AAX4JBF5"/>
<protein>
    <submittedName>
        <fullName evidence="1">Reverse transcriptase domain-containing protein</fullName>
    </submittedName>
</protein>
<gene>
    <name evidence="1" type="ORF">VNE69_04145</name>
</gene>
<dbReference type="GeneID" id="90541135"/>
<dbReference type="KEGG" id="vnx:VNE69_04145"/>
<sequence length="306" mass="35052">MAGTKFQKGSIMCYLDKINGLSQRARIPEDVLVAFVINGLPENIGSTIMLNFPEKLSWSYIYNICSGLQWRKISAEAIEADVCALDSFPIDHIKDEKISYKALLDLCSAEQTDIIMEEKFQVFSIDERIKKLGEHTIDTGNAARVMTPIYRNGMSIEGGIKKKIEEIEELIDELNGTNTFTKLDALLGDHQIRISEKMWRRRPLDVEMQVLRVLDEVGLNLNVSKCEYRKEELNILEATVGENGIRIDDDSIKQIVDMPLPTSRKDLESFWGLINYCNRFLRNVFEHTEYLYGFLKEGNEGKLKTI</sequence>
<evidence type="ECO:0000313" key="2">
    <source>
        <dbReference type="Proteomes" id="UP001334084"/>
    </source>
</evidence>